<name>A0A665V2H6_ECHNA</name>
<dbReference type="GO" id="GO:0016486">
    <property type="term" value="P:peptide hormone processing"/>
    <property type="evidence" value="ECO:0007669"/>
    <property type="project" value="TreeGrafter"/>
</dbReference>
<dbReference type="PANTHER" id="PTHR42884">
    <property type="entry name" value="PROPROTEIN CONVERTASE SUBTILISIN/KEXIN-RELATED"/>
    <property type="match status" value="1"/>
</dbReference>
<dbReference type="SUPFAM" id="SSF57184">
    <property type="entry name" value="Growth factor receptor domain"/>
    <property type="match status" value="1"/>
</dbReference>
<keyword evidence="3" id="KW-0720">Serine protease</keyword>
<dbReference type="InterPro" id="IPR006212">
    <property type="entry name" value="Furin_repeat"/>
</dbReference>
<reference evidence="6" key="3">
    <citation type="submission" date="2025-09" db="UniProtKB">
        <authorList>
            <consortium name="Ensembl"/>
        </authorList>
    </citation>
    <scope>IDENTIFICATION</scope>
</reference>
<dbReference type="InParanoid" id="A0A665V2H6"/>
<dbReference type="Pfam" id="PF14843">
    <property type="entry name" value="GF_recep_IV"/>
    <property type="match status" value="1"/>
</dbReference>
<evidence type="ECO:0000256" key="3">
    <source>
        <dbReference type="ARBA" id="ARBA00022825"/>
    </source>
</evidence>
<dbReference type="InterPro" id="IPR032778">
    <property type="entry name" value="GF_recep_IV"/>
</dbReference>
<protein>
    <recommendedName>
        <fullName evidence="5">Growth factor receptor domain-containing protein</fullName>
    </recommendedName>
</protein>
<evidence type="ECO:0000256" key="1">
    <source>
        <dbReference type="ARBA" id="ARBA00022670"/>
    </source>
</evidence>
<sequence length="245" mass="26595">MVWNDPERPSNKIFALPGPCNPECSDDGCEGPSPQQCVTCLHFFLKFKNNTRLAWPQSAHSESSELLVLSSIDRRRCKRCYYSCESCTGSRSDQCTSCQPGHYLTEGTNTCTAVCGDEHYLDHGWISGFKPCHKACATCAGAGVEACNHCAEGYLMEEWKCVSSCSPGFYATQPNPEIADGHRVCRRCDASCLTCAGPSLGNCSSCSSGHSLEEGVCVVNTACTDGQSAIFFLFFTDKYNSVGFV</sequence>
<dbReference type="GO" id="GO:0004252">
    <property type="term" value="F:serine-type endopeptidase activity"/>
    <property type="evidence" value="ECO:0007669"/>
    <property type="project" value="TreeGrafter"/>
</dbReference>
<dbReference type="Gene3D" id="2.10.220.10">
    <property type="entry name" value="Hormone Receptor, Insulin-like Growth Factor Receptor 1, Chain A, domain 2"/>
    <property type="match status" value="3"/>
</dbReference>
<evidence type="ECO:0000313" key="7">
    <source>
        <dbReference type="Proteomes" id="UP000472264"/>
    </source>
</evidence>
<dbReference type="CDD" id="cd00064">
    <property type="entry name" value="FU"/>
    <property type="match status" value="3"/>
</dbReference>
<accession>A0A665V2H6</accession>
<dbReference type="SMART" id="SM00261">
    <property type="entry name" value="FU"/>
    <property type="match status" value="4"/>
</dbReference>
<reference evidence="6" key="1">
    <citation type="submission" date="2021-04" db="EMBL/GenBank/DDBJ databases">
        <authorList>
            <consortium name="Wellcome Sanger Institute Data Sharing"/>
        </authorList>
    </citation>
    <scope>NUCLEOTIDE SEQUENCE [LARGE SCALE GENOMIC DNA]</scope>
</reference>
<evidence type="ECO:0000313" key="6">
    <source>
        <dbReference type="Ensembl" id="ENSENLP00000025819.1"/>
    </source>
</evidence>
<proteinExistence type="predicted"/>
<evidence type="ECO:0000256" key="2">
    <source>
        <dbReference type="ARBA" id="ARBA00022801"/>
    </source>
</evidence>
<reference evidence="6" key="2">
    <citation type="submission" date="2025-08" db="UniProtKB">
        <authorList>
            <consortium name="Ensembl"/>
        </authorList>
    </citation>
    <scope>IDENTIFICATION</scope>
</reference>
<dbReference type="GO" id="GO:0005802">
    <property type="term" value="C:trans-Golgi network"/>
    <property type="evidence" value="ECO:0007669"/>
    <property type="project" value="TreeGrafter"/>
</dbReference>
<keyword evidence="7" id="KW-1185">Reference proteome</keyword>
<keyword evidence="1" id="KW-0645">Protease</keyword>
<keyword evidence="2" id="KW-0378">Hydrolase</keyword>
<dbReference type="PANTHER" id="PTHR42884:SF30">
    <property type="entry name" value="PROPROTEIN CONVERTASE SUBTILISIN_KEXIN TYPE 5"/>
    <property type="match status" value="1"/>
</dbReference>
<dbReference type="AlphaFoldDB" id="A0A665V2H6"/>
<evidence type="ECO:0000256" key="4">
    <source>
        <dbReference type="ARBA" id="ARBA00023180"/>
    </source>
</evidence>
<keyword evidence="4" id="KW-0325">Glycoprotein</keyword>
<dbReference type="Ensembl" id="ENSENLT00000026635.1">
    <property type="protein sequence ID" value="ENSENLP00000025819.1"/>
    <property type="gene ID" value="ENSENLG00000011634.1"/>
</dbReference>
<evidence type="ECO:0000259" key="5">
    <source>
        <dbReference type="Pfam" id="PF14843"/>
    </source>
</evidence>
<feature type="domain" description="Growth factor receptor" evidence="5">
    <location>
        <begin position="20"/>
        <end position="118"/>
    </location>
</feature>
<dbReference type="GO" id="GO:0000139">
    <property type="term" value="C:Golgi membrane"/>
    <property type="evidence" value="ECO:0007669"/>
    <property type="project" value="TreeGrafter"/>
</dbReference>
<dbReference type="Proteomes" id="UP000472264">
    <property type="component" value="Chromosome 12"/>
</dbReference>
<organism evidence="6 7">
    <name type="scientific">Echeneis naucrates</name>
    <name type="common">Live sharksucker</name>
    <dbReference type="NCBI Taxonomy" id="173247"/>
    <lineage>
        <taxon>Eukaryota</taxon>
        <taxon>Metazoa</taxon>
        <taxon>Chordata</taxon>
        <taxon>Craniata</taxon>
        <taxon>Vertebrata</taxon>
        <taxon>Euteleostomi</taxon>
        <taxon>Actinopterygii</taxon>
        <taxon>Neopterygii</taxon>
        <taxon>Teleostei</taxon>
        <taxon>Neoteleostei</taxon>
        <taxon>Acanthomorphata</taxon>
        <taxon>Carangaria</taxon>
        <taxon>Carangiformes</taxon>
        <taxon>Echeneidae</taxon>
        <taxon>Echeneis</taxon>
    </lineage>
</organism>
<dbReference type="InterPro" id="IPR009030">
    <property type="entry name" value="Growth_fac_rcpt_cys_sf"/>
</dbReference>
<dbReference type="OMA" id="ANECNEP"/>